<dbReference type="GO" id="GO:0008775">
    <property type="term" value="F:acetate CoA-transferase activity"/>
    <property type="evidence" value="ECO:0007669"/>
    <property type="project" value="InterPro"/>
</dbReference>
<organism evidence="2">
    <name type="scientific">bioreactor metagenome</name>
    <dbReference type="NCBI Taxonomy" id="1076179"/>
    <lineage>
        <taxon>unclassified sequences</taxon>
        <taxon>metagenomes</taxon>
        <taxon>ecological metagenomes</taxon>
    </lineage>
</organism>
<evidence type="ECO:0000313" key="2">
    <source>
        <dbReference type="EMBL" id="MPM82506.1"/>
    </source>
</evidence>
<sequence length="229" mass="24938">MGIGAIPQAVVTLLNESDIKDLGVHTELFADGLMKLCKSGKVTNKRKTFMPGVSATALAMGTNELYEFCKTTDKLCMLPINVSNDPYNIGLNDNVVAINACLEIDLTGQVNSESMGPHMFSGTGGQLDYVMGAYRSKGGKSIVCASSTYKKKDGTPGSRIVPFLKPGACVTDPRASMQYFCTEHGIVNLKGCSMWTRSEKLISIAHPNFRDELIKEAESMKIWRPSNKR</sequence>
<dbReference type="InterPro" id="IPR046433">
    <property type="entry name" value="ActCoA_hydro"/>
</dbReference>
<dbReference type="InterPro" id="IPR037171">
    <property type="entry name" value="NagB/RpiA_transferase-like"/>
</dbReference>
<protein>
    <submittedName>
        <fullName evidence="2">Butanoate coenzyme A-transferase</fullName>
        <ecNumber evidence="2">2.8.3.-</ecNumber>
    </submittedName>
</protein>
<feature type="domain" description="Acetyl-CoA hydrolase/transferase C-terminal" evidence="1">
    <location>
        <begin position="61"/>
        <end position="217"/>
    </location>
</feature>
<comment type="caution">
    <text evidence="2">The sequence shown here is derived from an EMBL/GenBank/DDBJ whole genome shotgun (WGS) entry which is preliminary data.</text>
</comment>
<dbReference type="Gene3D" id="3.40.1080.20">
    <property type="entry name" value="Acetyl-CoA hydrolase/transferase C-terminal domain"/>
    <property type="match status" value="1"/>
</dbReference>
<proteinExistence type="predicted"/>
<reference evidence="2" key="1">
    <citation type="submission" date="2019-08" db="EMBL/GenBank/DDBJ databases">
        <authorList>
            <person name="Kucharzyk K."/>
            <person name="Murdoch R.W."/>
            <person name="Higgins S."/>
            <person name="Loffler F."/>
        </authorList>
    </citation>
    <scope>NUCLEOTIDE SEQUENCE</scope>
</reference>
<dbReference type="EC" id="2.8.3.-" evidence="2"/>
<evidence type="ECO:0000259" key="1">
    <source>
        <dbReference type="Pfam" id="PF13336"/>
    </source>
</evidence>
<dbReference type="GO" id="GO:0006083">
    <property type="term" value="P:acetate metabolic process"/>
    <property type="evidence" value="ECO:0007669"/>
    <property type="project" value="InterPro"/>
</dbReference>
<dbReference type="InterPro" id="IPR038460">
    <property type="entry name" value="AcetylCoA_hyd_C_sf"/>
</dbReference>
<dbReference type="SUPFAM" id="SSF100950">
    <property type="entry name" value="NagB/RpiA/CoA transferase-like"/>
    <property type="match status" value="1"/>
</dbReference>
<accession>A0A645CZC5</accession>
<dbReference type="AlphaFoldDB" id="A0A645CZC5"/>
<gene>
    <name evidence="2" type="ORF">SDC9_129567</name>
</gene>
<name>A0A645CZC5_9ZZZZ</name>
<dbReference type="InterPro" id="IPR026888">
    <property type="entry name" value="AcetylCoA_hyd_C"/>
</dbReference>
<keyword evidence="2" id="KW-0808">Transferase</keyword>
<dbReference type="PANTHER" id="PTHR21432:SF20">
    <property type="entry name" value="ACETYL-COA HYDROLASE"/>
    <property type="match status" value="1"/>
</dbReference>
<dbReference type="EMBL" id="VSSQ01031573">
    <property type="protein sequence ID" value="MPM82506.1"/>
    <property type="molecule type" value="Genomic_DNA"/>
</dbReference>
<dbReference type="PANTHER" id="PTHR21432">
    <property type="entry name" value="ACETYL-COA HYDROLASE-RELATED"/>
    <property type="match status" value="1"/>
</dbReference>
<dbReference type="Gene3D" id="3.30.750.70">
    <property type="entry name" value="4-hydroxybutyrate coenzyme like domains"/>
    <property type="match status" value="1"/>
</dbReference>
<dbReference type="Pfam" id="PF13336">
    <property type="entry name" value="AcetylCoA_hyd_C"/>
    <property type="match status" value="1"/>
</dbReference>